<evidence type="ECO:0000256" key="2">
    <source>
        <dbReference type="ARBA" id="ARBA00022525"/>
    </source>
</evidence>
<dbReference type="InterPro" id="IPR005657">
    <property type="entry name" value="Triabi/Procalin"/>
</dbReference>
<evidence type="ECO:0000313" key="6">
    <source>
        <dbReference type="EMBL" id="JAW13373.1"/>
    </source>
</evidence>
<dbReference type="Pfam" id="PF03973">
    <property type="entry name" value="Triabin"/>
    <property type="match status" value="1"/>
</dbReference>
<reference evidence="6" key="1">
    <citation type="journal article" date="2018" name="PLoS Negl. Trop. Dis.">
        <title>An insight into the salivary gland and fat body transcriptome of Panstrongylus lignarius (Hemiptera: Heteroptera), the main vector of Chagas disease in Peru.</title>
        <authorList>
            <person name="Nevoa J.C."/>
            <person name="Mendes M.T."/>
            <person name="da Silva M.V."/>
            <person name="Soares S.C."/>
            <person name="Oliveira C.J.F."/>
            <person name="Ribeiro J.M.C."/>
        </authorList>
    </citation>
    <scope>NUCLEOTIDE SEQUENCE</scope>
</reference>
<evidence type="ECO:0000256" key="5">
    <source>
        <dbReference type="SAM" id="SignalP"/>
    </source>
</evidence>
<keyword evidence="3 5" id="KW-0732">Signal</keyword>
<dbReference type="CDD" id="cd19423">
    <property type="entry name" value="lipocalin_LTBP1-like"/>
    <property type="match status" value="1"/>
</dbReference>
<dbReference type="AlphaFoldDB" id="A0A224XYR3"/>
<dbReference type="EMBL" id="GFTR01003053">
    <property type="protein sequence ID" value="JAW13373.1"/>
    <property type="molecule type" value="Transcribed_RNA"/>
</dbReference>
<proteinExistence type="inferred from homology"/>
<accession>A0A224XYR3</accession>
<evidence type="ECO:0000256" key="1">
    <source>
        <dbReference type="ARBA" id="ARBA00004613"/>
    </source>
</evidence>
<feature type="chain" id="PRO_5012668746" evidence="5">
    <location>
        <begin position="19"/>
        <end position="183"/>
    </location>
</feature>
<evidence type="ECO:0000256" key="3">
    <source>
        <dbReference type="ARBA" id="ARBA00022729"/>
    </source>
</evidence>
<comment type="subcellular location">
    <subcellularLocation>
        <location evidence="1">Secreted</location>
    </subcellularLocation>
</comment>
<dbReference type="InterPro" id="IPR012674">
    <property type="entry name" value="Calycin"/>
</dbReference>
<feature type="signal peptide" evidence="5">
    <location>
        <begin position="1"/>
        <end position="18"/>
    </location>
</feature>
<comment type="similarity">
    <text evidence="4">Belongs to the calycin superfamily. Triabin family.</text>
</comment>
<dbReference type="SUPFAM" id="SSF50814">
    <property type="entry name" value="Lipocalins"/>
    <property type="match status" value="1"/>
</dbReference>
<dbReference type="GO" id="GO:0030682">
    <property type="term" value="P:symbiont-mediated perturbation of host defenses"/>
    <property type="evidence" value="ECO:0007669"/>
    <property type="project" value="InterPro"/>
</dbReference>
<sequence length="183" mass="20862">MKTFIALTFIGILTYGYAELLTKTNCQTVVPMDGFSAPEFFTGKWYVTHVQNVTSKTVCQTFDTSAVAATDLFVSEFTYNKDGQEIQIRCEANSEPVERKLHFRCKNNGKELFKTEFVVLDTDYRDYAVFYRCVTFTSGSKADNYLVVSKKSGDEEIPDKAKPFTKDLNLQKCTDLRTLKKIV</sequence>
<name>A0A224XYR3_9HEMI</name>
<evidence type="ECO:0000256" key="4">
    <source>
        <dbReference type="ARBA" id="ARBA00034121"/>
    </source>
</evidence>
<dbReference type="GO" id="GO:0005576">
    <property type="term" value="C:extracellular region"/>
    <property type="evidence" value="ECO:0007669"/>
    <property type="project" value="UniProtKB-SubCell"/>
</dbReference>
<protein>
    <submittedName>
        <fullName evidence="6">Putative salivary lipocalin 4</fullName>
    </submittedName>
</protein>
<keyword evidence="2" id="KW-0964">Secreted</keyword>
<organism evidence="6">
    <name type="scientific">Panstrongylus lignarius</name>
    <dbReference type="NCBI Taxonomy" id="156445"/>
    <lineage>
        <taxon>Eukaryota</taxon>
        <taxon>Metazoa</taxon>
        <taxon>Ecdysozoa</taxon>
        <taxon>Arthropoda</taxon>
        <taxon>Hexapoda</taxon>
        <taxon>Insecta</taxon>
        <taxon>Pterygota</taxon>
        <taxon>Neoptera</taxon>
        <taxon>Paraneoptera</taxon>
        <taxon>Hemiptera</taxon>
        <taxon>Heteroptera</taxon>
        <taxon>Panheteroptera</taxon>
        <taxon>Cimicomorpha</taxon>
        <taxon>Reduviidae</taxon>
        <taxon>Triatominae</taxon>
        <taxon>Panstrongylus</taxon>
    </lineage>
</organism>
<dbReference type="Gene3D" id="2.40.128.20">
    <property type="match status" value="1"/>
</dbReference>